<keyword evidence="6" id="KW-0342">GTP-binding</keyword>
<dbReference type="PROSITE" id="PS51720">
    <property type="entry name" value="G_AIG1"/>
    <property type="match status" value="1"/>
</dbReference>
<evidence type="ECO:0000256" key="5">
    <source>
        <dbReference type="ARBA" id="ARBA00022741"/>
    </source>
</evidence>
<feature type="region of interest" description="Disordered" evidence="9">
    <location>
        <begin position="233"/>
        <end position="264"/>
    </location>
</feature>
<evidence type="ECO:0000256" key="7">
    <source>
        <dbReference type="ARBA" id="ARBA00023298"/>
    </source>
</evidence>
<evidence type="ECO:0000256" key="2">
    <source>
        <dbReference type="ARBA" id="ARBA00004532"/>
    </source>
</evidence>
<evidence type="ECO:0000256" key="9">
    <source>
        <dbReference type="SAM" id="MobiDB-lite"/>
    </source>
</evidence>
<feature type="region of interest" description="Disordered" evidence="9">
    <location>
        <begin position="298"/>
        <end position="363"/>
    </location>
</feature>
<comment type="subcellular location">
    <subcellularLocation>
        <location evidence="2">Nematocyst</location>
    </subcellularLocation>
    <subcellularLocation>
        <location evidence="1">Target cell membrane</location>
    </subcellularLocation>
</comment>
<sequence length="547" mass="63060">MASSKEIRSAQEAYMKHMRISKDDIRIVLIGKSGSGKSETANNILREKRFKTDMMAESVTQLCQSQTTVISGKKVTVVDTPGLFDPNAKIKDTQTEIARFIQMTLPGPHVIVLVTAVGRISQEDKSTLKKFKDQFGSGIEDHIIFLFTHRDNLKRTEKTFCEYVSSTTKSFPILSKYGDRCVAFENDSNGDGGDSQVQELMRVISRKARLGEIEDERQRKEREEKERLAREQAELRKKEREAEENRRKAAKKKEKREKSKFNKRMHVIEEEKRLEMQKKANLDAEAELFRERQRLEKDRQKMDDERQRRIEEMQRLEDEKRRRKQKEKDRNESENINQGAVFTDKRQGHVDGKQLEKRAGKNREQMSVASKNLHAMIAQIEYVVVCGIEVMNLTNYTFTSPKITLERGMTLISPKEIEPMSAGFMITHKFPYSANGTGGVVSWQIPNLAEYGRLNIMWSVPFMLDNNLRPNKVIVKVAHGHLSFQNMFSFNAISEGKSDYMNDKFLITAAIGSNMKEIIKVNIDQLVIHEPNGSSDLRDLLRSISEN</sequence>
<gene>
    <name evidence="11" type="ORF">MCOR_56642</name>
</gene>
<dbReference type="Proteomes" id="UP000507470">
    <property type="component" value="Unassembled WGS sequence"/>
</dbReference>
<dbReference type="OrthoDB" id="431287at2759"/>
<keyword evidence="5" id="KW-0547">Nucleotide-binding</keyword>
<dbReference type="SUPFAM" id="SSF52540">
    <property type="entry name" value="P-loop containing nucleoside triphosphate hydrolases"/>
    <property type="match status" value="1"/>
</dbReference>
<feature type="compositionally biased region" description="Basic and acidic residues" evidence="9">
    <location>
        <begin position="298"/>
        <end position="333"/>
    </location>
</feature>
<feature type="compositionally biased region" description="Basic and acidic residues" evidence="9">
    <location>
        <begin position="233"/>
        <end position="247"/>
    </location>
</feature>
<dbReference type="EMBL" id="CACVKT020010062">
    <property type="protein sequence ID" value="CAC5424766.1"/>
    <property type="molecule type" value="Genomic_DNA"/>
</dbReference>
<dbReference type="InterPro" id="IPR006703">
    <property type="entry name" value="G_AIG1"/>
</dbReference>
<name>A0A6J8EYL0_MYTCO</name>
<evidence type="ECO:0000259" key="10">
    <source>
        <dbReference type="PROSITE" id="PS51720"/>
    </source>
</evidence>
<dbReference type="FunFam" id="3.40.50.300:FF:000366">
    <property type="entry name" value="GTPase, IMAP family member 2"/>
    <property type="match status" value="1"/>
</dbReference>
<dbReference type="AlphaFoldDB" id="A0A6J8EYL0"/>
<dbReference type="InterPro" id="IPR027417">
    <property type="entry name" value="P-loop_NTPase"/>
</dbReference>
<evidence type="ECO:0000256" key="3">
    <source>
        <dbReference type="ARBA" id="ARBA00008535"/>
    </source>
</evidence>
<dbReference type="PANTHER" id="PTHR10903">
    <property type="entry name" value="GTPASE, IMAP FAMILY MEMBER-RELATED"/>
    <property type="match status" value="1"/>
</dbReference>
<keyword evidence="12" id="KW-1185">Reference proteome</keyword>
<dbReference type="SUPFAM" id="SSF63724">
    <property type="entry name" value="Cytolysin/lectin"/>
    <property type="match status" value="1"/>
</dbReference>
<evidence type="ECO:0000256" key="4">
    <source>
        <dbReference type="ARBA" id="ARBA00022537"/>
    </source>
</evidence>
<keyword evidence="8" id="KW-0166">Nematocyst</keyword>
<keyword evidence="7" id="KW-1053">Target membrane</keyword>
<reference evidence="11 12" key="1">
    <citation type="submission" date="2020-06" db="EMBL/GenBank/DDBJ databases">
        <authorList>
            <person name="Li R."/>
            <person name="Bekaert M."/>
        </authorList>
    </citation>
    <scope>NUCLEOTIDE SEQUENCE [LARGE SCALE GENOMIC DNA]</scope>
    <source>
        <strain evidence="12">wild</strain>
    </source>
</reference>
<feature type="domain" description="AIG1-type G" evidence="10">
    <location>
        <begin position="22"/>
        <end position="231"/>
    </location>
</feature>
<dbReference type="InterPro" id="IPR045058">
    <property type="entry name" value="GIMA/IAN/Toc"/>
</dbReference>
<organism evidence="11 12">
    <name type="scientific">Mytilus coruscus</name>
    <name type="common">Sea mussel</name>
    <dbReference type="NCBI Taxonomy" id="42192"/>
    <lineage>
        <taxon>Eukaryota</taxon>
        <taxon>Metazoa</taxon>
        <taxon>Spiralia</taxon>
        <taxon>Lophotrochozoa</taxon>
        <taxon>Mollusca</taxon>
        <taxon>Bivalvia</taxon>
        <taxon>Autobranchia</taxon>
        <taxon>Pteriomorphia</taxon>
        <taxon>Mytilida</taxon>
        <taxon>Mytiloidea</taxon>
        <taxon>Mytilidae</taxon>
        <taxon>Mytilinae</taxon>
        <taxon>Mytilus</taxon>
    </lineage>
</organism>
<dbReference type="Gene3D" id="2.60.270.20">
    <property type="entry name" value="Cytolysin/lectin"/>
    <property type="match status" value="1"/>
</dbReference>
<evidence type="ECO:0000256" key="1">
    <source>
        <dbReference type="ARBA" id="ARBA00004175"/>
    </source>
</evidence>
<proteinExistence type="inferred from homology"/>
<dbReference type="GO" id="GO:0042151">
    <property type="term" value="C:nematocyst"/>
    <property type="evidence" value="ECO:0007669"/>
    <property type="project" value="UniProtKB-SubCell"/>
</dbReference>
<feature type="compositionally biased region" description="Basic and acidic residues" evidence="9">
    <location>
        <begin position="343"/>
        <end position="363"/>
    </location>
</feature>
<dbReference type="GO" id="GO:0005525">
    <property type="term" value="F:GTP binding"/>
    <property type="evidence" value="ECO:0007669"/>
    <property type="project" value="UniProtKB-KW"/>
</dbReference>
<dbReference type="GO" id="GO:0044218">
    <property type="term" value="C:other organism cell membrane"/>
    <property type="evidence" value="ECO:0007669"/>
    <property type="project" value="UniProtKB-KW"/>
</dbReference>
<evidence type="ECO:0000256" key="8">
    <source>
        <dbReference type="ARBA" id="ARBA00023331"/>
    </source>
</evidence>
<dbReference type="InterPro" id="IPR015926">
    <property type="entry name" value="Cytolysin/lectin"/>
</dbReference>
<evidence type="ECO:0000313" key="12">
    <source>
        <dbReference type="Proteomes" id="UP000507470"/>
    </source>
</evidence>
<dbReference type="PANTHER" id="PTHR10903:SF184">
    <property type="entry name" value="GTP-BINDING PROTEIN A"/>
    <property type="match status" value="1"/>
</dbReference>
<protein>
    <recommendedName>
        <fullName evidence="10">AIG1-type G domain-containing protein</fullName>
    </recommendedName>
</protein>
<keyword evidence="4" id="KW-1052">Target cell membrane</keyword>
<keyword evidence="7" id="KW-0472">Membrane</keyword>
<evidence type="ECO:0000313" key="11">
    <source>
        <dbReference type="EMBL" id="CAC5424766.1"/>
    </source>
</evidence>
<dbReference type="Pfam" id="PF04548">
    <property type="entry name" value="AIG1"/>
    <property type="match status" value="1"/>
</dbReference>
<comment type="similarity">
    <text evidence="3">Belongs to the TRAFAC class TrmE-Era-EngA-EngB-Septin-like GTPase superfamily. AIG1/Toc34/Toc159-like paraseptin GTPase family. IAN subfamily.</text>
</comment>
<dbReference type="Gene3D" id="3.40.50.300">
    <property type="entry name" value="P-loop containing nucleotide triphosphate hydrolases"/>
    <property type="match status" value="1"/>
</dbReference>
<accession>A0A6J8EYL0</accession>
<evidence type="ECO:0000256" key="6">
    <source>
        <dbReference type="ARBA" id="ARBA00023134"/>
    </source>
</evidence>